<keyword evidence="1" id="KW-0802">TPR repeat</keyword>
<organism evidence="2">
    <name type="scientific">candidate division WOR-3 bacterium</name>
    <dbReference type="NCBI Taxonomy" id="2052148"/>
    <lineage>
        <taxon>Bacteria</taxon>
        <taxon>Bacteria division WOR-3</taxon>
    </lineage>
</organism>
<proteinExistence type="predicted"/>
<name>A0A7V6CMG6_UNCW3</name>
<dbReference type="PROSITE" id="PS50293">
    <property type="entry name" value="TPR_REGION"/>
    <property type="match status" value="1"/>
</dbReference>
<evidence type="ECO:0000256" key="1">
    <source>
        <dbReference type="PROSITE-ProRule" id="PRU00339"/>
    </source>
</evidence>
<sequence>MFLLFLKESSSLEDFFNKIDTLTLEEKEKSADILFEFGIENYLKGDWKKAIKFYEKALAIYKEFKNQKGESACYGNIGNIYSHLGEYEKALEYYNSISDR</sequence>
<dbReference type="PANTHER" id="PTHR10098">
    <property type="entry name" value="RAPSYN-RELATED"/>
    <property type="match status" value="1"/>
</dbReference>
<comment type="caution">
    <text evidence="2">The sequence shown here is derived from an EMBL/GenBank/DDBJ whole genome shotgun (WGS) entry which is preliminary data.</text>
</comment>
<feature type="repeat" description="TPR" evidence="1">
    <location>
        <begin position="31"/>
        <end position="64"/>
    </location>
</feature>
<dbReference type="Pfam" id="PF13424">
    <property type="entry name" value="TPR_12"/>
    <property type="match status" value="1"/>
</dbReference>
<dbReference type="InterPro" id="IPR019734">
    <property type="entry name" value="TPR_rpt"/>
</dbReference>
<dbReference type="Gene3D" id="1.25.40.10">
    <property type="entry name" value="Tetratricopeptide repeat domain"/>
    <property type="match status" value="1"/>
</dbReference>
<dbReference type="SUPFAM" id="SSF48452">
    <property type="entry name" value="TPR-like"/>
    <property type="match status" value="1"/>
</dbReference>
<dbReference type="InterPro" id="IPR011990">
    <property type="entry name" value="TPR-like_helical_dom_sf"/>
</dbReference>
<reference evidence="2" key="1">
    <citation type="journal article" date="2020" name="mSystems">
        <title>Genome- and Community-Level Interaction Insights into Carbon Utilization and Element Cycling Functions of Hydrothermarchaeota in Hydrothermal Sediment.</title>
        <authorList>
            <person name="Zhou Z."/>
            <person name="Liu Y."/>
            <person name="Xu W."/>
            <person name="Pan J."/>
            <person name="Luo Z.H."/>
            <person name="Li M."/>
        </authorList>
    </citation>
    <scope>NUCLEOTIDE SEQUENCE [LARGE SCALE GENOMIC DNA]</scope>
    <source>
        <strain evidence="2">SpSt-791</strain>
    </source>
</reference>
<dbReference type="PROSITE" id="PS50005">
    <property type="entry name" value="TPR"/>
    <property type="match status" value="1"/>
</dbReference>
<accession>A0A7V6CMG6</accession>
<evidence type="ECO:0000313" key="2">
    <source>
        <dbReference type="EMBL" id="HHR48161.1"/>
    </source>
</evidence>
<dbReference type="EMBL" id="DTHS01000009">
    <property type="protein sequence ID" value="HHR48161.1"/>
    <property type="molecule type" value="Genomic_DNA"/>
</dbReference>
<dbReference type="AlphaFoldDB" id="A0A7V6CMG6"/>
<dbReference type="SMART" id="SM00028">
    <property type="entry name" value="TPR"/>
    <property type="match status" value="2"/>
</dbReference>
<protein>
    <submittedName>
        <fullName evidence="2">Tetratricopeptide repeat protein</fullName>
    </submittedName>
</protein>
<dbReference type="PANTHER" id="PTHR10098:SF108">
    <property type="entry name" value="TETRATRICOPEPTIDE REPEAT PROTEIN 28"/>
    <property type="match status" value="1"/>
</dbReference>
<gene>
    <name evidence="2" type="ORF">ENV79_00730</name>
</gene>